<name>A0AAD9XNT9_9ROSI</name>
<dbReference type="PANTHER" id="PTHR23272:SF104">
    <property type="entry name" value="HAT FAMILY DIMERISATION DOMAIN CONTAINING PROTEIN, EXPRESSED"/>
    <property type="match status" value="1"/>
</dbReference>
<dbReference type="PANTHER" id="PTHR23272">
    <property type="entry name" value="BED FINGER-RELATED"/>
    <property type="match status" value="1"/>
</dbReference>
<dbReference type="AlphaFoldDB" id="A0AAD9XNT9"/>
<gene>
    <name evidence="3" type="ORF">Ddye_001262</name>
</gene>
<evidence type="ECO:0000259" key="2">
    <source>
        <dbReference type="Pfam" id="PF05699"/>
    </source>
</evidence>
<dbReference type="SUPFAM" id="SSF53098">
    <property type="entry name" value="Ribonuclease H-like"/>
    <property type="match status" value="1"/>
</dbReference>
<accession>A0AAD9XNT9</accession>
<dbReference type="Pfam" id="PF05699">
    <property type="entry name" value="Dimer_Tnp_hAT"/>
    <property type="match status" value="1"/>
</dbReference>
<feature type="domain" description="HAT C-terminal dimerisation" evidence="2">
    <location>
        <begin position="189"/>
        <end position="274"/>
    </location>
</feature>
<evidence type="ECO:0000313" key="3">
    <source>
        <dbReference type="EMBL" id="KAK2662688.1"/>
    </source>
</evidence>
<protein>
    <recommendedName>
        <fullName evidence="2">HAT C-terminal dimerisation domain-containing protein</fullName>
    </recommendedName>
</protein>
<evidence type="ECO:0000256" key="1">
    <source>
        <dbReference type="SAM" id="MobiDB-lite"/>
    </source>
</evidence>
<dbReference type="EMBL" id="JANJYI010000001">
    <property type="protein sequence ID" value="KAK2662688.1"/>
    <property type="molecule type" value="Genomic_DNA"/>
</dbReference>
<dbReference type="Proteomes" id="UP001280121">
    <property type="component" value="Unassembled WGS sequence"/>
</dbReference>
<keyword evidence="4" id="KW-1185">Reference proteome</keyword>
<organism evidence="3 4">
    <name type="scientific">Dipteronia dyeriana</name>
    <dbReference type="NCBI Taxonomy" id="168575"/>
    <lineage>
        <taxon>Eukaryota</taxon>
        <taxon>Viridiplantae</taxon>
        <taxon>Streptophyta</taxon>
        <taxon>Embryophyta</taxon>
        <taxon>Tracheophyta</taxon>
        <taxon>Spermatophyta</taxon>
        <taxon>Magnoliopsida</taxon>
        <taxon>eudicotyledons</taxon>
        <taxon>Gunneridae</taxon>
        <taxon>Pentapetalae</taxon>
        <taxon>rosids</taxon>
        <taxon>malvids</taxon>
        <taxon>Sapindales</taxon>
        <taxon>Sapindaceae</taxon>
        <taxon>Hippocastanoideae</taxon>
        <taxon>Acereae</taxon>
        <taxon>Dipteronia</taxon>
    </lineage>
</organism>
<comment type="caution">
    <text evidence="3">The sequence shown here is derived from an EMBL/GenBank/DDBJ whole genome shotgun (WGS) entry which is preliminary data.</text>
</comment>
<proteinExistence type="predicted"/>
<dbReference type="InterPro" id="IPR008906">
    <property type="entry name" value="HATC_C_dom"/>
</dbReference>
<feature type="region of interest" description="Disordered" evidence="1">
    <location>
        <begin position="140"/>
        <end position="159"/>
    </location>
</feature>
<sequence length="310" mass="35197">MEHLALISFRVGDMSIQPQFQSIVISNRWFFYLGLRGVSLKAGGQIVVQKILPRAGSQPVSHQDQYLKDLGGSDLGLIRPNKVWTFKKIEDPRFRFKGLKVFSTTLGEALGLSETDVAEHLGTLKSQIFEVFSIYENRYGNNDDTAKPTPPQQQSQQQSKLMRIFLNKTTTSRASESSSQSQSQSQHVELNKYLSTEYSITDNDDFIINDLLKWWKNKRNSFPILSRLACDVPAIPVSTVSSKQVFSTARRIIKDRRCSLALDVVEALTCLKDWENARIRRQHQLVNDELMDDFSSLTIDESSSSNQLAN</sequence>
<reference evidence="3" key="1">
    <citation type="journal article" date="2023" name="Plant J.">
        <title>Genome sequences and population genomics provide insights into the demographic history, inbreeding, and mutation load of two 'living fossil' tree species of Dipteronia.</title>
        <authorList>
            <person name="Feng Y."/>
            <person name="Comes H.P."/>
            <person name="Chen J."/>
            <person name="Zhu S."/>
            <person name="Lu R."/>
            <person name="Zhang X."/>
            <person name="Li P."/>
            <person name="Qiu J."/>
            <person name="Olsen K.M."/>
            <person name="Qiu Y."/>
        </authorList>
    </citation>
    <scope>NUCLEOTIDE SEQUENCE</scope>
    <source>
        <strain evidence="3">KIB01</strain>
    </source>
</reference>
<dbReference type="InterPro" id="IPR012337">
    <property type="entry name" value="RNaseH-like_sf"/>
</dbReference>
<dbReference type="GO" id="GO:0046983">
    <property type="term" value="F:protein dimerization activity"/>
    <property type="evidence" value="ECO:0007669"/>
    <property type="project" value="InterPro"/>
</dbReference>
<evidence type="ECO:0000313" key="4">
    <source>
        <dbReference type="Proteomes" id="UP001280121"/>
    </source>
</evidence>